<dbReference type="Gene3D" id="3.30.1370.60">
    <property type="entry name" value="Hypothetical oxidoreductase yiak, domain 2"/>
    <property type="match status" value="1"/>
</dbReference>
<evidence type="ECO:0000313" key="2">
    <source>
        <dbReference type="EMBL" id="SEJ50893.1"/>
    </source>
</evidence>
<dbReference type="STRING" id="84035.SAMN05660742_10947"/>
<dbReference type="GO" id="GO:0016491">
    <property type="term" value="F:oxidoreductase activity"/>
    <property type="evidence" value="ECO:0007669"/>
    <property type="project" value="UniProtKB-KW"/>
</dbReference>
<dbReference type="InterPro" id="IPR043143">
    <property type="entry name" value="Mal/L-sulf/L-lact_DH-like_NADP"/>
</dbReference>
<dbReference type="InterPro" id="IPR043144">
    <property type="entry name" value="Mal/L-sulf/L-lact_DH-like_ah"/>
</dbReference>
<proteinExistence type="predicted"/>
<dbReference type="Pfam" id="PF02615">
    <property type="entry name" value="Ldh_2"/>
    <property type="match status" value="1"/>
</dbReference>
<dbReference type="RefSeq" id="WP_091831402.1">
    <property type="nucleotide sequence ID" value="NZ_FNZK01000009.1"/>
</dbReference>
<sequence>MRIPFETMKAEVKRVFLKVGMSEEKADICAQVHTESSRDGVYSHGLNRVARFVDYVQKGWVDINAEPTLFLNAGAIENYDGNRGPGILNAKFAMNRAIEISKKFGIGLVTLRNTTHWMRGGTYGWDAANQGYAGICWTNTESCMPTWGAKNTRVGNNPFVMALPRTEGNIVLDMAMSQFSYGKLQVTRLKNELLPVPGGYDKDGNLTSVPGLIEESMRILPTGYWKGSGFAILLDTVAAILSNGLATSGIDKVHEGSCGGCSQIFVVIDPYAAGTKTFVEQTLNETIAYIKASEPVKEGGEIYFPGELAAKTRRENMEQGIPADENVWQEILKL</sequence>
<evidence type="ECO:0000313" key="3">
    <source>
        <dbReference type="Proteomes" id="UP000199662"/>
    </source>
</evidence>
<dbReference type="AlphaFoldDB" id="A0A1H6ZBF4"/>
<dbReference type="PANTHER" id="PTHR11091:SF3">
    <property type="entry name" value="2,3-DIKETO-L-GULONATE REDUCTASE"/>
    <property type="match status" value="1"/>
</dbReference>
<dbReference type="Proteomes" id="UP000199662">
    <property type="component" value="Unassembled WGS sequence"/>
</dbReference>
<protein>
    <submittedName>
        <fullName evidence="2">3-dehydro-L-gulonate 2-dehydrogenase</fullName>
    </submittedName>
</protein>
<dbReference type="NCBIfam" id="NF009750">
    <property type="entry name" value="PRK13260.1"/>
    <property type="match status" value="1"/>
</dbReference>
<keyword evidence="3" id="KW-1185">Reference proteome</keyword>
<keyword evidence="1" id="KW-0560">Oxidoreductase</keyword>
<accession>A0A1H6ZBF4</accession>
<organism evidence="2 3">
    <name type="scientific">Propionispira arboris</name>
    <dbReference type="NCBI Taxonomy" id="84035"/>
    <lineage>
        <taxon>Bacteria</taxon>
        <taxon>Bacillati</taxon>
        <taxon>Bacillota</taxon>
        <taxon>Negativicutes</taxon>
        <taxon>Selenomonadales</taxon>
        <taxon>Selenomonadaceae</taxon>
        <taxon>Propionispira</taxon>
    </lineage>
</organism>
<gene>
    <name evidence="2" type="ORF">SAMN05660742_10947</name>
</gene>
<dbReference type="InterPro" id="IPR003767">
    <property type="entry name" value="Malate/L-lactate_DH-like"/>
</dbReference>
<dbReference type="PANTHER" id="PTHR11091">
    <property type="entry name" value="OXIDOREDUCTASE-RELATED"/>
    <property type="match status" value="1"/>
</dbReference>
<name>A0A1H6ZBF4_9FIRM</name>
<dbReference type="SUPFAM" id="SSF89733">
    <property type="entry name" value="L-sulfolactate dehydrogenase-like"/>
    <property type="match status" value="1"/>
</dbReference>
<dbReference type="EMBL" id="FNZK01000009">
    <property type="protein sequence ID" value="SEJ50893.1"/>
    <property type="molecule type" value="Genomic_DNA"/>
</dbReference>
<reference evidence="2 3" key="1">
    <citation type="submission" date="2016-10" db="EMBL/GenBank/DDBJ databases">
        <authorList>
            <person name="de Groot N.N."/>
        </authorList>
    </citation>
    <scope>NUCLEOTIDE SEQUENCE [LARGE SCALE GENOMIC DNA]</scope>
    <source>
        <strain evidence="2 3">DSM 2179</strain>
    </source>
</reference>
<evidence type="ECO:0000256" key="1">
    <source>
        <dbReference type="ARBA" id="ARBA00023002"/>
    </source>
</evidence>
<dbReference type="Gene3D" id="1.10.1530.10">
    <property type="match status" value="1"/>
</dbReference>
<dbReference type="InterPro" id="IPR036111">
    <property type="entry name" value="Mal/L-sulfo/L-lacto_DH-like_sf"/>
</dbReference>